<evidence type="ECO:0000256" key="8">
    <source>
        <dbReference type="SAM" id="MobiDB-lite"/>
    </source>
</evidence>
<dbReference type="FunFam" id="3.30.200.20:FF:000046">
    <property type="entry name" value="Mitogen-activated protein kinase"/>
    <property type="match status" value="1"/>
</dbReference>
<dbReference type="Proteomes" id="UP000011087">
    <property type="component" value="Unassembled WGS sequence"/>
</dbReference>
<dbReference type="GeneID" id="17289657"/>
<evidence type="ECO:0000256" key="2">
    <source>
        <dbReference type="ARBA" id="ARBA00022679"/>
    </source>
</evidence>
<dbReference type="OMA" id="SFFDFDY"/>
<dbReference type="PROSITE" id="PS00108">
    <property type="entry name" value="PROTEIN_KINASE_ST"/>
    <property type="match status" value="1"/>
</dbReference>
<dbReference type="PROSITE" id="PS00107">
    <property type="entry name" value="PROTEIN_KINASE_ATP"/>
    <property type="match status" value="1"/>
</dbReference>
<dbReference type="Pfam" id="PF00069">
    <property type="entry name" value="Pkinase"/>
    <property type="match status" value="1"/>
</dbReference>
<keyword evidence="5 6" id="KW-0067">ATP-binding</keyword>
<feature type="binding site" evidence="6">
    <location>
        <position position="74"/>
    </location>
    <ligand>
        <name>ATP</name>
        <dbReference type="ChEBI" id="CHEBI:30616"/>
    </ligand>
</feature>
<dbReference type="FunFam" id="1.10.510.10:FF:000040">
    <property type="entry name" value="Mitogen-activated protein kinase"/>
    <property type="match status" value="1"/>
</dbReference>
<dbReference type="SUPFAM" id="SSF56112">
    <property type="entry name" value="Protein kinase-like (PK-like)"/>
    <property type="match status" value="1"/>
</dbReference>
<evidence type="ECO:0000259" key="9">
    <source>
        <dbReference type="PROSITE" id="PS50011"/>
    </source>
</evidence>
<name>L1IA15_GUITC</name>
<protein>
    <recommendedName>
        <fullName evidence="9">Protein kinase domain-containing protein</fullName>
    </recommendedName>
</protein>
<dbReference type="GO" id="GO:0004674">
    <property type="term" value="F:protein serine/threonine kinase activity"/>
    <property type="evidence" value="ECO:0007669"/>
    <property type="project" value="UniProtKB-KW"/>
</dbReference>
<reference evidence="11" key="3">
    <citation type="submission" date="2016-03" db="UniProtKB">
        <authorList>
            <consortium name="EnsemblProtists"/>
        </authorList>
    </citation>
    <scope>IDENTIFICATION</scope>
</reference>
<gene>
    <name evidence="10" type="ORF">GUITHDRAFT_90894</name>
</gene>
<dbReference type="PANTHER" id="PTHR24055">
    <property type="entry name" value="MITOGEN-ACTIVATED PROTEIN KINASE"/>
    <property type="match status" value="1"/>
</dbReference>
<evidence type="ECO:0000313" key="10">
    <source>
        <dbReference type="EMBL" id="EKX32932.1"/>
    </source>
</evidence>
<dbReference type="InterPro" id="IPR000719">
    <property type="entry name" value="Prot_kinase_dom"/>
</dbReference>
<evidence type="ECO:0000256" key="1">
    <source>
        <dbReference type="ARBA" id="ARBA00022527"/>
    </source>
</evidence>
<dbReference type="AlphaFoldDB" id="L1IA15"/>
<dbReference type="HOGENOM" id="CLU_000288_181_1_1"/>
<dbReference type="InterPro" id="IPR011009">
    <property type="entry name" value="Kinase-like_dom_sf"/>
</dbReference>
<evidence type="ECO:0000313" key="12">
    <source>
        <dbReference type="Proteomes" id="UP000011087"/>
    </source>
</evidence>
<dbReference type="GO" id="GO:0005524">
    <property type="term" value="F:ATP binding"/>
    <property type="evidence" value="ECO:0007669"/>
    <property type="project" value="UniProtKB-UniRule"/>
</dbReference>
<dbReference type="Gene3D" id="3.30.200.20">
    <property type="entry name" value="Phosphorylase Kinase, domain 1"/>
    <property type="match status" value="1"/>
</dbReference>
<keyword evidence="2" id="KW-0808">Transferase</keyword>
<dbReference type="KEGG" id="gtt:GUITHDRAFT_90894"/>
<dbReference type="EMBL" id="JH993164">
    <property type="protein sequence ID" value="EKX32932.1"/>
    <property type="molecule type" value="Genomic_DNA"/>
</dbReference>
<reference evidence="10 12" key="1">
    <citation type="journal article" date="2012" name="Nature">
        <title>Algal genomes reveal evolutionary mosaicism and the fate of nucleomorphs.</title>
        <authorList>
            <consortium name="DOE Joint Genome Institute"/>
            <person name="Curtis B.A."/>
            <person name="Tanifuji G."/>
            <person name="Burki F."/>
            <person name="Gruber A."/>
            <person name="Irimia M."/>
            <person name="Maruyama S."/>
            <person name="Arias M.C."/>
            <person name="Ball S.G."/>
            <person name="Gile G.H."/>
            <person name="Hirakawa Y."/>
            <person name="Hopkins J.F."/>
            <person name="Kuo A."/>
            <person name="Rensing S.A."/>
            <person name="Schmutz J."/>
            <person name="Symeonidi A."/>
            <person name="Elias M."/>
            <person name="Eveleigh R.J."/>
            <person name="Herman E.K."/>
            <person name="Klute M.J."/>
            <person name="Nakayama T."/>
            <person name="Obornik M."/>
            <person name="Reyes-Prieto A."/>
            <person name="Armbrust E.V."/>
            <person name="Aves S.J."/>
            <person name="Beiko R.G."/>
            <person name="Coutinho P."/>
            <person name="Dacks J.B."/>
            <person name="Durnford D.G."/>
            <person name="Fast N.M."/>
            <person name="Green B.R."/>
            <person name="Grisdale C.J."/>
            <person name="Hempel F."/>
            <person name="Henrissat B."/>
            <person name="Hoppner M.P."/>
            <person name="Ishida K."/>
            <person name="Kim E."/>
            <person name="Koreny L."/>
            <person name="Kroth P.G."/>
            <person name="Liu Y."/>
            <person name="Malik S.B."/>
            <person name="Maier U.G."/>
            <person name="McRose D."/>
            <person name="Mock T."/>
            <person name="Neilson J.A."/>
            <person name="Onodera N.T."/>
            <person name="Poole A.M."/>
            <person name="Pritham E.J."/>
            <person name="Richards T.A."/>
            <person name="Rocap G."/>
            <person name="Roy S.W."/>
            <person name="Sarai C."/>
            <person name="Schaack S."/>
            <person name="Shirato S."/>
            <person name="Slamovits C.H."/>
            <person name="Spencer D.F."/>
            <person name="Suzuki S."/>
            <person name="Worden A.Z."/>
            <person name="Zauner S."/>
            <person name="Barry K."/>
            <person name="Bell C."/>
            <person name="Bharti A.K."/>
            <person name="Crow J.A."/>
            <person name="Grimwood J."/>
            <person name="Kramer R."/>
            <person name="Lindquist E."/>
            <person name="Lucas S."/>
            <person name="Salamov A."/>
            <person name="McFadden G.I."/>
            <person name="Lane C.E."/>
            <person name="Keeling P.J."/>
            <person name="Gray M.W."/>
            <person name="Grigoriev I.V."/>
            <person name="Archibald J.M."/>
        </authorList>
    </citation>
    <scope>NUCLEOTIDE SEQUENCE</scope>
    <source>
        <strain evidence="10 12">CCMP2712</strain>
    </source>
</reference>
<dbReference type="Gene3D" id="1.10.510.10">
    <property type="entry name" value="Transferase(Phosphotransferase) domain 1"/>
    <property type="match status" value="1"/>
</dbReference>
<dbReference type="CDD" id="cd07834">
    <property type="entry name" value="STKc_MAPK"/>
    <property type="match status" value="1"/>
</dbReference>
<dbReference type="STRING" id="905079.L1IA15"/>
<sequence length="429" mass="48597">MDPSTPSQLDQPGMRGSIGSALLQNVRINRFTVGDQEFELPDKYIFERDLGKGAYGFVCCCRVQESGEQVAVKKVKILDEITEARRVFREIKILRNLSHVNVLAISEIFAPMCYEDFTAVFIVTDFYPADLSQIIRSPQQLTDVHVQTFMYQLLRGLKYIHSANVLHRDLKPNNILVNRDCDLAICDFGLARMTNESDMDKEMTQYVVTRWYRAPELIMLAKDYTSAIDIWSAGCIMAELLSRRPLFPGADYVKQLEYIINYLGTPTKEDLEATSGNERASKYAASLGNGQNNAIPHYFQHCNPMAVDLLCKMLTFNPKNRITAVDALEHPYLSEVRDRGNEPVASSPLNVQEFEKSDISYEQVKRMIWEEVQRFHDQQRRQSQEAAAMQREGRGGEGGEGGEGGREGGREGGGYPKLSCKLFMCRGIL</sequence>
<evidence type="ECO:0000256" key="4">
    <source>
        <dbReference type="ARBA" id="ARBA00022777"/>
    </source>
</evidence>
<feature type="region of interest" description="Disordered" evidence="8">
    <location>
        <begin position="378"/>
        <end position="415"/>
    </location>
</feature>
<evidence type="ECO:0000256" key="5">
    <source>
        <dbReference type="ARBA" id="ARBA00022840"/>
    </source>
</evidence>
<keyword evidence="4" id="KW-0418">Kinase</keyword>
<organism evidence="10">
    <name type="scientific">Guillardia theta (strain CCMP2712)</name>
    <name type="common">Cryptophyte</name>
    <dbReference type="NCBI Taxonomy" id="905079"/>
    <lineage>
        <taxon>Eukaryota</taxon>
        <taxon>Cryptophyceae</taxon>
        <taxon>Pyrenomonadales</taxon>
        <taxon>Geminigeraceae</taxon>
        <taxon>Guillardia</taxon>
    </lineage>
</organism>
<dbReference type="InterPro" id="IPR050117">
    <property type="entry name" value="MAPK"/>
</dbReference>
<feature type="compositionally biased region" description="Basic and acidic residues" evidence="8">
    <location>
        <begin position="391"/>
        <end position="410"/>
    </location>
</feature>
<dbReference type="eggNOG" id="KOG0660">
    <property type="taxonomic scope" value="Eukaryota"/>
</dbReference>
<dbReference type="PROSITE" id="PS50011">
    <property type="entry name" value="PROTEIN_KINASE_DOM"/>
    <property type="match status" value="1"/>
</dbReference>
<dbReference type="InterPro" id="IPR017441">
    <property type="entry name" value="Protein_kinase_ATP_BS"/>
</dbReference>
<evidence type="ECO:0000256" key="3">
    <source>
        <dbReference type="ARBA" id="ARBA00022741"/>
    </source>
</evidence>
<keyword evidence="3 6" id="KW-0547">Nucleotide-binding</keyword>
<proteinExistence type="inferred from homology"/>
<dbReference type="InterPro" id="IPR008271">
    <property type="entry name" value="Ser/Thr_kinase_AS"/>
</dbReference>
<dbReference type="RefSeq" id="XP_005819912.1">
    <property type="nucleotide sequence ID" value="XM_005819855.1"/>
</dbReference>
<keyword evidence="1 7" id="KW-0723">Serine/threonine-protein kinase</keyword>
<keyword evidence="12" id="KW-1185">Reference proteome</keyword>
<dbReference type="EnsemblProtists" id="EKX32932">
    <property type="protein sequence ID" value="EKX32932"/>
    <property type="gene ID" value="GUITHDRAFT_90894"/>
</dbReference>
<comment type="similarity">
    <text evidence="7">Belongs to the protein kinase superfamily.</text>
</comment>
<accession>L1IA15</accession>
<feature type="domain" description="Protein kinase" evidence="9">
    <location>
        <begin position="44"/>
        <end position="333"/>
    </location>
</feature>
<reference evidence="12" key="2">
    <citation type="submission" date="2012-11" db="EMBL/GenBank/DDBJ databases">
        <authorList>
            <person name="Kuo A."/>
            <person name="Curtis B.A."/>
            <person name="Tanifuji G."/>
            <person name="Burki F."/>
            <person name="Gruber A."/>
            <person name="Irimia M."/>
            <person name="Maruyama S."/>
            <person name="Arias M.C."/>
            <person name="Ball S.G."/>
            <person name="Gile G.H."/>
            <person name="Hirakawa Y."/>
            <person name="Hopkins J.F."/>
            <person name="Rensing S.A."/>
            <person name="Schmutz J."/>
            <person name="Symeonidi A."/>
            <person name="Elias M."/>
            <person name="Eveleigh R.J."/>
            <person name="Herman E.K."/>
            <person name="Klute M.J."/>
            <person name="Nakayama T."/>
            <person name="Obornik M."/>
            <person name="Reyes-Prieto A."/>
            <person name="Armbrust E.V."/>
            <person name="Aves S.J."/>
            <person name="Beiko R.G."/>
            <person name="Coutinho P."/>
            <person name="Dacks J.B."/>
            <person name="Durnford D.G."/>
            <person name="Fast N.M."/>
            <person name="Green B.R."/>
            <person name="Grisdale C."/>
            <person name="Hempe F."/>
            <person name="Henrissat B."/>
            <person name="Hoppner M.P."/>
            <person name="Ishida K.-I."/>
            <person name="Kim E."/>
            <person name="Koreny L."/>
            <person name="Kroth P.G."/>
            <person name="Liu Y."/>
            <person name="Malik S.-B."/>
            <person name="Maier U.G."/>
            <person name="McRose D."/>
            <person name="Mock T."/>
            <person name="Neilson J.A."/>
            <person name="Onodera N.T."/>
            <person name="Poole A.M."/>
            <person name="Pritham E.J."/>
            <person name="Richards T.A."/>
            <person name="Rocap G."/>
            <person name="Roy S.W."/>
            <person name="Sarai C."/>
            <person name="Schaack S."/>
            <person name="Shirato S."/>
            <person name="Slamovits C.H."/>
            <person name="Spencer D.F."/>
            <person name="Suzuki S."/>
            <person name="Worden A.Z."/>
            <person name="Zauner S."/>
            <person name="Barry K."/>
            <person name="Bell C."/>
            <person name="Bharti A.K."/>
            <person name="Crow J.A."/>
            <person name="Grimwood J."/>
            <person name="Kramer R."/>
            <person name="Lindquist E."/>
            <person name="Lucas S."/>
            <person name="Salamov A."/>
            <person name="McFadden G.I."/>
            <person name="Lane C.E."/>
            <person name="Keeling P.J."/>
            <person name="Gray M.W."/>
            <person name="Grigoriev I.V."/>
            <person name="Archibald J.M."/>
        </authorList>
    </citation>
    <scope>NUCLEOTIDE SEQUENCE</scope>
    <source>
        <strain evidence="12">CCMP2712</strain>
    </source>
</reference>
<dbReference type="PaxDb" id="55529-EKX32932"/>
<evidence type="ECO:0000313" key="11">
    <source>
        <dbReference type="EnsemblProtists" id="EKX32932"/>
    </source>
</evidence>
<dbReference type="SMART" id="SM00220">
    <property type="entry name" value="S_TKc"/>
    <property type="match status" value="1"/>
</dbReference>
<evidence type="ECO:0000256" key="7">
    <source>
        <dbReference type="RuleBase" id="RU000304"/>
    </source>
</evidence>
<dbReference type="OrthoDB" id="192887at2759"/>
<evidence type="ECO:0000256" key="6">
    <source>
        <dbReference type="PROSITE-ProRule" id="PRU10141"/>
    </source>
</evidence>